<name>A0A6P4YT66_BRABE</name>
<dbReference type="GeneID" id="109476164"/>
<evidence type="ECO:0000256" key="1">
    <source>
        <dbReference type="ARBA" id="ARBA00006392"/>
    </source>
</evidence>
<evidence type="ECO:0000313" key="7">
    <source>
        <dbReference type="RefSeq" id="XP_019632622.1"/>
    </source>
</evidence>
<feature type="compositionally biased region" description="Basic and acidic residues" evidence="3">
    <location>
        <begin position="627"/>
        <end position="636"/>
    </location>
</feature>
<dbReference type="RefSeq" id="XP_019632615.1">
    <property type="nucleotide sequence ID" value="XM_019777056.1"/>
</dbReference>
<reference evidence="6 7" key="1">
    <citation type="submission" date="2025-04" db="UniProtKB">
        <authorList>
            <consortium name="RefSeq"/>
        </authorList>
    </citation>
    <scope>IDENTIFICATION</scope>
    <source>
        <tissue evidence="6 7">Gonad</tissue>
    </source>
</reference>
<feature type="compositionally biased region" description="Polar residues" evidence="3">
    <location>
        <begin position="680"/>
        <end position="694"/>
    </location>
</feature>
<dbReference type="Pfam" id="PF12736">
    <property type="entry name" value="CABIT"/>
    <property type="match status" value="1"/>
</dbReference>
<evidence type="ECO:0000256" key="3">
    <source>
        <dbReference type="SAM" id="MobiDB-lite"/>
    </source>
</evidence>
<dbReference type="InterPro" id="IPR052281">
    <property type="entry name" value="GAREM"/>
</dbReference>
<dbReference type="RefSeq" id="XP_019632622.1">
    <property type="nucleotide sequence ID" value="XM_019777063.1"/>
</dbReference>
<feature type="region of interest" description="Disordered" evidence="3">
    <location>
        <begin position="597"/>
        <end position="737"/>
    </location>
</feature>
<keyword evidence="2" id="KW-0597">Phosphoprotein</keyword>
<comment type="similarity">
    <text evidence="1">Belongs to the GAREM family.</text>
</comment>
<dbReference type="OrthoDB" id="6077228at2759"/>
<accession>A0A6P4YT66</accession>
<feature type="compositionally biased region" description="Basic and acidic residues" evidence="3">
    <location>
        <begin position="648"/>
        <end position="658"/>
    </location>
</feature>
<feature type="region of interest" description="Disordered" evidence="3">
    <location>
        <begin position="433"/>
        <end position="527"/>
    </location>
</feature>
<evidence type="ECO:0000256" key="2">
    <source>
        <dbReference type="ARBA" id="ARBA00022553"/>
    </source>
</evidence>
<dbReference type="PANTHER" id="PTHR14454:SF12">
    <property type="entry name" value="GRB2-ASSOCIATED AND REGULATOR OF MAPK PROTEIN 2-LIKE"/>
    <property type="match status" value="1"/>
</dbReference>
<dbReference type="InterPro" id="IPR025946">
    <property type="entry name" value="CABIT_dom"/>
</dbReference>
<proteinExistence type="inferred from homology"/>
<feature type="domain" description="CABIT" evidence="4">
    <location>
        <begin position="41"/>
        <end position="335"/>
    </location>
</feature>
<feature type="compositionally biased region" description="Basic and acidic residues" evidence="3">
    <location>
        <begin position="486"/>
        <end position="495"/>
    </location>
</feature>
<evidence type="ECO:0000313" key="5">
    <source>
        <dbReference type="Proteomes" id="UP000515135"/>
    </source>
</evidence>
<dbReference type="KEGG" id="bbel:109476164"/>
<feature type="compositionally biased region" description="Basic and acidic residues" evidence="3">
    <location>
        <begin position="452"/>
        <end position="469"/>
    </location>
</feature>
<sequence>MAEVTSLAAVSSEDIFAIKEKIRCLEGQFLTPDLLLDTHKLPQLVKVTYAECEAPGLSKNEILLLHFTYSSKKVMAQSLSQEGGILVGPELNIPLAYPGRFELLQSQSNVKVFERLEEVVSEDLQSQMPVVRLLVEEDILNSELPPSGVASPEMGTATTRQQQLLCKQGDVITILYSQPIEPPAPVQQLQEIPELQKKGLGQKLKGKFKGKGKMTSQMENKESEEQRQKLIFTCSNQDGELVTLPGELKARFTLKPLEFESGTTYTVENIIDNFKLPQDVKLVHGDCPGEDDEFTGYVRLFHTYRDEVIVGTSVQDDGQISQVEFSINTDIQFSPADLELSENKEILRLFQSNVRTSVLVDSKNMDSFILVMGKPYSSIYQDRTKLFKPADLATYPYSYANVGDIAQVAPTNPIYEETPDYQDPDLHKTVVPSAPPIEEGNSVGYYSPVEPPTEKDDSTDKVAKPEIKPRRNKMPPTAVPVGFVGELKKAQESKKTRPPVPPRPKGSATAATSTSDRNTSDDYTDLTGGTYTALKPITTSTVEGPTSFAAFENTVYDTLHDVTPEGDHPAAGKRASFSVKDLVKQMETKSEIISYKTPLNIPLALPKEPEQEEEHYEFPPHSSDAPDEQRENKGEMEYQSPPHVPSRSPDEQKCHDDSPTYDSPKSPAVQATLPKPSATGYMQGTKGSHASQQVPVGEDSETHSDYDNVTEIYFETPAMTDPPGKDEHGQSADPSPWVPPDDLSTLSVSEVTACLRHLGLGNDVIAAFERERIDGALLYDVDETIMTQDMNLRKLDALKILKFIRGWRP</sequence>
<dbReference type="PANTHER" id="PTHR14454">
    <property type="entry name" value="GRB2-ASSOCIATED AND REGULATOR OF MAPK PROTEIN FAMILY MEMBER"/>
    <property type="match status" value="1"/>
</dbReference>
<keyword evidence="5" id="KW-1185">Reference proteome</keyword>
<gene>
    <name evidence="6 7" type="primary">LOC109476164</name>
</gene>
<organism evidence="5 6">
    <name type="scientific">Branchiostoma belcheri</name>
    <name type="common">Amphioxus</name>
    <dbReference type="NCBI Taxonomy" id="7741"/>
    <lineage>
        <taxon>Eukaryota</taxon>
        <taxon>Metazoa</taxon>
        <taxon>Chordata</taxon>
        <taxon>Cephalochordata</taxon>
        <taxon>Leptocardii</taxon>
        <taxon>Amphioxiformes</taxon>
        <taxon>Branchiostomatidae</taxon>
        <taxon>Branchiostoma</taxon>
    </lineage>
</organism>
<dbReference type="AlphaFoldDB" id="A0A6P4YT66"/>
<evidence type="ECO:0000259" key="4">
    <source>
        <dbReference type="Pfam" id="PF12736"/>
    </source>
</evidence>
<dbReference type="InterPro" id="IPR013761">
    <property type="entry name" value="SAM/pointed_sf"/>
</dbReference>
<dbReference type="Gene3D" id="1.10.150.50">
    <property type="entry name" value="Transcription Factor, Ets-1"/>
    <property type="match status" value="1"/>
</dbReference>
<protein>
    <submittedName>
        <fullName evidence="6">GRB2-associated and regulator of MAPK protein 2-like isoform X1</fullName>
    </submittedName>
    <submittedName>
        <fullName evidence="7">GRB2-associated and regulator of MAPK protein 2-like isoform X2</fullName>
    </submittedName>
</protein>
<dbReference type="Proteomes" id="UP000515135">
    <property type="component" value="Unplaced"/>
</dbReference>
<evidence type="ECO:0000313" key="6">
    <source>
        <dbReference type="RefSeq" id="XP_019632615.1"/>
    </source>
</evidence>
<dbReference type="SUPFAM" id="SSF47769">
    <property type="entry name" value="SAM/Pointed domain"/>
    <property type="match status" value="1"/>
</dbReference>